<keyword evidence="4 7" id="KW-0689">Ribosomal protein</keyword>
<dbReference type="GO" id="GO:0006412">
    <property type="term" value="P:translation"/>
    <property type="evidence" value="ECO:0007669"/>
    <property type="project" value="UniProtKB-UniRule"/>
</dbReference>
<dbReference type="NCBIfam" id="NF003717">
    <property type="entry name" value="PRK05327.1"/>
    <property type="match status" value="1"/>
</dbReference>
<evidence type="ECO:0000313" key="11">
    <source>
        <dbReference type="Proteomes" id="UP000249762"/>
    </source>
</evidence>
<keyword evidence="5 7" id="KW-0687">Ribonucleoprotein</keyword>
<dbReference type="SMART" id="SM00363">
    <property type="entry name" value="S4"/>
    <property type="match status" value="1"/>
</dbReference>
<comment type="function">
    <text evidence="7">With S5 and S12 plays an important role in translational accuracy.</text>
</comment>
<dbReference type="EMBL" id="QKVO01000002">
    <property type="protein sequence ID" value="RAO95167.1"/>
    <property type="molecule type" value="Genomic_DNA"/>
</dbReference>
<dbReference type="OrthoDB" id="9803672at2"/>
<comment type="subunit">
    <text evidence="7">Part of the 30S ribosomal subunit. Contacts protein S5. The interaction surface between S4 and S5 is involved in control of translational fidelity.</text>
</comment>
<dbReference type="SMART" id="SM01390">
    <property type="entry name" value="Ribosomal_S4"/>
    <property type="match status" value="1"/>
</dbReference>
<evidence type="ECO:0000259" key="9">
    <source>
        <dbReference type="SMART" id="SM01390"/>
    </source>
</evidence>
<name>A0A328PS65_9MOLU</name>
<keyword evidence="2 7" id="KW-0699">rRNA-binding</keyword>
<protein>
    <recommendedName>
        <fullName evidence="6 7">Small ribosomal subunit protein uS4</fullName>
    </recommendedName>
</protein>
<dbReference type="Gene3D" id="3.10.290.10">
    <property type="entry name" value="RNA-binding S4 domain"/>
    <property type="match status" value="1"/>
</dbReference>
<dbReference type="InterPro" id="IPR001912">
    <property type="entry name" value="Ribosomal_uS4_N"/>
</dbReference>
<dbReference type="PANTHER" id="PTHR11831">
    <property type="entry name" value="30S 40S RIBOSOMAL PROTEIN"/>
    <property type="match status" value="1"/>
</dbReference>
<dbReference type="Gene3D" id="1.10.1050.10">
    <property type="entry name" value="Ribosomal Protein S4 Delta 41, Chain A, domain 1"/>
    <property type="match status" value="1"/>
</dbReference>
<dbReference type="CDD" id="cd00165">
    <property type="entry name" value="S4"/>
    <property type="match status" value="1"/>
</dbReference>
<organism evidence="10 11">
    <name type="scientific">Mycoplasma wenyonii</name>
    <dbReference type="NCBI Taxonomy" id="65123"/>
    <lineage>
        <taxon>Bacteria</taxon>
        <taxon>Bacillati</taxon>
        <taxon>Mycoplasmatota</taxon>
        <taxon>Mollicutes</taxon>
        <taxon>Mycoplasmataceae</taxon>
        <taxon>Mycoplasma</taxon>
    </lineage>
</organism>
<dbReference type="RefSeq" id="WP_112665082.1">
    <property type="nucleotide sequence ID" value="NZ_QKVO01000002.1"/>
</dbReference>
<dbReference type="Pfam" id="PF01479">
    <property type="entry name" value="S4"/>
    <property type="match status" value="1"/>
</dbReference>
<feature type="domain" description="RNA-binding S4" evidence="8">
    <location>
        <begin position="95"/>
        <end position="155"/>
    </location>
</feature>
<comment type="similarity">
    <text evidence="1 7">Belongs to the universal ribosomal protein uS4 family.</text>
</comment>
<evidence type="ECO:0000256" key="2">
    <source>
        <dbReference type="ARBA" id="ARBA00022730"/>
    </source>
</evidence>
<keyword evidence="11" id="KW-1185">Reference proteome</keyword>
<dbReference type="InterPro" id="IPR036986">
    <property type="entry name" value="S4_RNA-bd_sf"/>
</dbReference>
<evidence type="ECO:0000256" key="7">
    <source>
        <dbReference type="HAMAP-Rule" id="MF_01306"/>
    </source>
</evidence>
<evidence type="ECO:0000256" key="5">
    <source>
        <dbReference type="ARBA" id="ARBA00023274"/>
    </source>
</evidence>
<keyword evidence="3 7" id="KW-0694">RNA-binding</keyword>
<dbReference type="AlphaFoldDB" id="A0A328PS65"/>
<evidence type="ECO:0000256" key="4">
    <source>
        <dbReference type="ARBA" id="ARBA00022980"/>
    </source>
</evidence>
<dbReference type="GO" id="GO:0015935">
    <property type="term" value="C:small ribosomal subunit"/>
    <property type="evidence" value="ECO:0007669"/>
    <property type="project" value="InterPro"/>
</dbReference>
<evidence type="ECO:0000313" key="10">
    <source>
        <dbReference type="EMBL" id="RAO95167.1"/>
    </source>
</evidence>
<reference evidence="11" key="1">
    <citation type="submission" date="2018-06" db="EMBL/GenBank/DDBJ databases">
        <authorList>
            <person name="Martinez Ocampo F."/>
            <person name="Quiroz Castaneda R.E."/>
            <person name="Rojas Lopez X."/>
        </authorList>
    </citation>
    <scope>NUCLEOTIDE SEQUENCE [LARGE SCALE GENOMIC DNA]</scope>
    <source>
        <strain evidence="11">INIFAP02</strain>
    </source>
</reference>
<dbReference type="GO" id="GO:0003735">
    <property type="term" value="F:structural constituent of ribosome"/>
    <property type="evidence" value="ECO:0007669"/>
    <property type="project" value="InterPro"/>
</dbReference>
<evidence type="ECO:0000259" key="8">
    <source>
        <dbReference type="SMART" id="SM00363"/>
    </source>
</evidence>
<sequence length="202" mass="23626">MSRYLGPMYKKARQYGFSFYEDGREFSKGKQRDYPPGQHGTSKFKKHSLHGEQLREKQKIALLFGLREKQMRRFFKIAQNMKGALAFNFLLLLESKLDNLVFRSGFANTRRGARQLVSHGHILLNGKKVDIPSYIVPLGSTIEVVEKSRGIPMVNYFPEFSPLPFLEAEGRYKTIYKRYPLRSEINLELNEVSATEWYKRYS</sequence>
<evidence type="ECO:0000256" key="3">
    <source>
        <dbReference type="ARBA" id="ARBA00022884"/>
    </source>
</evidence>
<dbReference type="FunFam" id="3.10.290.10:FF:000001">
    <property type="entry name" value="30S ribosomal protein S4"/>
    <property type="match status" value="1"/>
</dbReference>
<dbReference type="InterPro" id="IPR005709">
    <property type="entry name" value="Ribosomal_uS4_bac-type"/>
</dbReference>
<evidence type="ECO:0000256" key="6">
    <source>
        <dbReference type="ARBA" id="ARBA00035254"/>
    </source>
</evidence>
<dbReference type="PANTHER" id="PTHR11831:SF4">
    <property type="entry name" value="SMALL RIBOSOMAL SUBUNIT PROTEIN US4M"/>
    <property type="match status" value="1"/>
</dbReference>
<dbReference type="Pfam" id="PF00163">
    <property type="entry name" value="Ribosomal_S4"/>
    <property type="match status" value="1"/>
</dbReference>
<accession>A0A328PS65</accession>
<feature type="domain" description="Small ribosomal subunit protein uS4 N-terminal" evidence="9">
    <location>
        <begin position="3"/>
        <end position="94"/>
    </location>
</feature>
<dbReference type="InterPro" id="IPR002942">
    <property type="entry name" value="S4_RNA-bd"/>
</dbReference>
<dbReference type="Proteomes" id="UP000249762">
    <property type="component" value="Unassembled WGS sequence"/>
</dbReference>
<dbReference type="NCBIfam" id="TIGR01017">
    <property type="entry name" value="rpsD_bact"/>
    <property type="match status" value="1"/>
</dbReference>
<comment type="caution">
    <text evidence="10">The sequence shown here is derived from an EMBL/GenBank/DDBJ whole genome shotgun (WGS) entry which is preliminary data.</text>
</comment>
<dbReference type="SUPFAM" id="SSF55174">
    <property type="entry name" value="Alpha-L RNA-binding motif"/>
    <property type="match status" value="1"/>
</dbReference>
<proteinExistence type="inferred from homology"/>
<gene>
    <name evidence="7" type="primary">rpsD</name>
    <name evidence="10" type="ORF">DNK47_00875</name>
</gene>
<dbReference type="GO" id="GO:0042274">
    <property type="term" value="P:ribosomal small subunit biogenesis"/>
    <property type="evidence" value="ECO:0007669"/>
    <property type="project" value="TreeGrafter"/>
</dbReference>
<comment type="function">
    <text evidence="7">One of the primary rRNA binding proteins, it binds directly to 16S rRNA where it nucleates assembly of the body of the 30S subunit.</text>
</comment>
<dbReference type="GO" id="GO:0019843">
    <property type="term" value="F:rRNA binding"/>
    <property type="evidence" value="ECO:0007669"/>
    <property type="project" value="UniProtKB-UniRule"/>
</dbReference>
<evidence type="ECO:0000256" key="1">
    <source>
        <dbReference type="ARBA" id="ARBA00007465"/>
    </source>
</evidence>
<dbReference type="HAMAP" id="MF_01306_B">
    <property type="entry name" value="Ribosomal_uS4_B"/>
    <property type="match status" value="1"/>
</dbReference>
<dbReference type="InterPro" id="IPR022801">
    <property type="entry name" value="Ribosomal_uS4"/>
</dbReference>
<dbReference type="PROSITE" id="PS50889">
    <property type="entry name" value="S4"/>
    <property type="match status" value="1"/>
</dbReference>